<dbReference type="CDD" id="cd02440">
    <property type="entry name" value="AdoMet_MTases"/>
    <property type="match status" value="1"/>
</dbReference>
<gene>
    <name evidence="3" type="ORF">GCM10009560_53230</name>
</gene>
<dbReference type="Gene3D" id="3.40.50.150">
    <property type="entry name" value="Vaccinia Virus protein VP39"/>
    <property type="match status" value="1"/>
</dbReference>
<name>A0ABP4AV78_9ACTN</name>
<dbReference type="PANTHER" id="PTHR42912">
    <property type="entry name" value="METHYLTRANSFERASE"/>
    <property type="match status" value="1"/>
</dbReference>
<dbReference type="InterPro" id="IPR029063">
    <property type="entry name" value="SAM-dependent_MTases_sf"/>
</dbReference>
<dbReference type="InterPro" id="IPR007061">
    <property type="entry name" value="MST-like"/>
</dbReference>
<evidence type="ECO:0000256" key="1">
    <source>
        <dbReference type="SAM" id="MobiDB-lite"/>
    </source>
</evidence>
<dbReference type="Pfam" id="PF04978">
    <property type="entry name" value="MST"/>
    <property type="match status" value="1"/>
</dbReference>
<dbReference type="EMBL" id="BAAAHQ010000031">
    <property type="protein sequence ID" value="GAA0941351.1"/>
    <property type="molecule type" value="Genomic_DNA"/>
</dbReference>
<feature type="domain" description="Methyltransferase" evidence="2">
    <location>
        <begin position="41"/>
        <end position="134"/>
    </location>
</feature>
<proteinExistence type="predicted"/>
<dbReference type="SUPFAM" id="SSF53335">
    <property type="entry name" value="S-adenosyl-L-methionine-dependent methyltransferases"/>
    <property type="match status" value="1"/>
</dbReference>
<evidence type="ECO:0000259" key="2">
    <source>
        <dbReference type="Pfam" id="PF13649"/>
    </source>
</evidence>
<reference evidence="4" key="1">
    <citation type="journal article" date="2019" name="Int. J. Syst. Evol. Microbiol.">
        <title>The Global Catalogue of Microorganisms (GCM) 10K type strain sequencing project: providing services to taxonomists for standard genome sequencing and annotation.</title>
        <authorList>
            <consortium name="The Broad Institute Genomics Platform"/>
            <consortium name="The Broad Institute Genome Sequencing Center for Infectious Disease"/>
            <person name="Wu L."/>
            <person name="Ma J."/>
        </authorList>
    </citation>
    <scope>NUCLEOTIDE SEQUENCE [LARGE SCALE GENOMIC DNA]</scope>
    <source>
        <strain evidence="4">JCM 11136</strain>
    </source>
</reference>
<dbReference type="Proteomes" id="UP001501578">
    <property type="component" value="Unassembled WGS sequence"/>
</dbReference>
<evidence type="ECO:0000313" key="4">
    <source>
        <dbReference type="Proteomes" id="UP001501578"/>
    </source>
</evidence>
<accession>A0ABP4AV78</accession>
<dbReference type="InterPro" id="IPR041698">
    <property type="entry name" value="Methyltransf_25"/>
</dbReference>
<dbReference type="InterPro" id="IPR050508">
    <property type="entry name" value="Methyltransf_Superfamily"/>
</dbReference>
<protein>
    <recommendedName>
        <fullName evidence="2">Methyltransferase domain-containing protein</fullName>
    </recommendedName>
</protein>
<dbReference type="Gene3D" id="1.20.120.450">
    <property type="entry name" value="dinb family like domain"/>
    <property type="match status" value="1"/>
</dbReference>
<evidence type="ECO:0000313" key="3">
    <source>
        <dbReference type="EMBL" id="GAA0941351.1"/>
    </source>
</evidence>
<dbReference type="InterPro" id="IPR034660">
    <property type="entry name" value="DinB/YfiT-like"/>
</dbReference>
<dbReference type="Pfam" id="PF13649">
    <property type="entry name" value="Methyltransf_25"/>
    <property type="match status" value="1"/>
</dbReference>
<organism evidence="3 4">
    <name type="scientific">Nonomuraea longicatena</name>
    <dbReference type="NCBI Taxonomy" id="83682"/>
    <lineage>
        <taxon>Bacteria</taxon>
        <taxon>Bacillati</taxon>
        <taxon>Actinomycetota</taxon>
        <taxon>Actinomycetes</taxon>
        <taxon>Streptosporangiales</taxon>
        <taxon>Streptosporangiaceae</taxon>
        <taxon>Nonomuraea</taxon>
    </lineage>
</organism>
<feature type="region of interest" description="Disordered" evidence="1">
    <location>
        <begin position="207"/>
        <end position="226"/>
    </location>
</feature>
<sequence>MSTTDAAAFWDGVHAARPAAAPRPNARLAETVTGLPPGDALDLGCGIGGDALWLADQGWRVTATDISAVAVERLAALALAGGLGDRVAAVRHDLHRSLPPGGFDLICAHYLHTPFDLDRASVLRAAAHALRPGGRLLVVDDGSTAPWSWDQDPGVRYPGPEEVAGELGLDAATWTVERADSPTRTATGPDGRTAEVTDHVLLIRRGRPAAARRRRDTPPPRTGSGEAEVLRGFLDYLRTSIAAKVEGAAEPQARTARVPSGTNLLGLLNHLVSVERALFLGEDVTDWQATFQADPADGVADVVARYRAAVERANDVLDGCADLGAPIPGTRPGRPAPSVRWALTHMIEETGRHAGHVDILRELIDGTTGR</sequence>
<keyword evidence="4" id="KW-1185">Reference proteome</keyword>
<dbReference type="SUPFAM" id="SSF109854">
    <property type="entry name" value="DinB/YfiT-like putative metalloenzymes"/>
    <property type="match status" value="1"/>
</dbReference>
<dbReference type="PANTHER" id="PTHR42912:SF93">
    <property type="entry name" value="N6-ADENOSINE-METHYLTRANSFERASE TMT1A"/>
    <property type="match status" value="1"/>
</dbReference>
<comment type="caution">
    <text evidence="3">The sequence shown here is derived from an EMBL/GenBank/DDBJ whole genome shotgun (WGS) entry which is preliminary data.</text>
</comment>
<dbReference type="RefSeq" id="WP_425564036.1">
    <property type="nucleotide sequence ID" value="NZ_BAAAHQ010000031.1"/>
</dbReference>